<evidence type="ECO:0000313" key="2">
    <source>
        <dbReference type="Proteomes" id="UP000826195"/>
    </source>
</evidence>
<dbReference type="EMBL" id="JAHXZJ010001864">
    <property type="protein sequence ID" value="KAH0549610.1"/>
    <property type="molecule type" value="Genomic_DNA"/>
</dbReference>
<accession>A0AAV7IBF2</accession>
<keyword evidence="2" id="KW-1185">Reference proteome</keyword>
<proteinExistence type="predicted"/>
<reference evidence="1 2" key="1">
    <citation type="journal article" date="2021" name="J. Hered.">
        <title>A chromosome-level genome assembly of the parasitoid wasp, Cotesia glomerata (Hymenoptera: Braconidae).</title>
        <authorList>
            <person name="Pinto B.J."/>
            <person name="Weis J.J."/>
            <person name="Gamble T."/>
            <person name="Ode P.J."/>
            <person name="Paul R."/>
            <person name="Zaspel J.M."/>
        </authorList>
    </citation>
    <scope>NUCLEOTIDE SEQUENCE [LARGE SCALE GENOMIC DNA]</scope>
    <source>
        <strain evidence="1">CgM1</strain>
    </source>
</reference>
<protein>
    <submittedName>
        <fullName evidence="1">Uncharacterized protein</fullName>
    </submittedName>
</protein>
<comment type="caution">
    <text evidence="1">The sequence shown here is derived from an EMBL/GenBank/DDBJ whole genome shotgun (WGS) entry which is preliminary data.</text>
</comment>
<dbReference type="AlphaFoldDB" id="A0AAV7IBF2"/>
<gene>
    <name evidence="1" type="ORF">KQX54_011098</name>
</gene>
<name>A0AAV7IBF2_COTGL</name>
<organism evidence="1 2">
    <name type="scientific">Cotesia glomerata</name>
    <name type="common">Lepidopteran parasitic wasp</name>
    <name type="synonym">Apanteles glomeratus</name>
    <dbReference type="NCBI Taxonomy" id="32391"/>
    <lineage>
        <taxon>Eukaryota</taxon>
        <taxon>Metazoa</taxon>
        <taxon>Ecdysozoa</taxon>
        <taxon>Arthropoda</taxon>
        <taxon>Hexapoda</taxon>
        <taxon>Insecta</taxon>
        <taxon>Pterygota</taxon>
        <taxon>Neoptera</taxon>
        <taxon>Endopterygota</taxon>
        <taxon>Hymenoptera</taxon>
        <taxon>Apocrita</taxon>
        <taxon>Ichneumonoidea</taxon>
        <taxon>Braconidae</taxon>
        <taxon>Microgastrinae</taxon>
        <taxon>Cotesia</taxon>
    </lineage>
</organism>
<dbReference type="Proteomes" id="UP000826195">
    <property type="component" value="Unassembled WGS sequence"/>
</dbReference>
<evidence type="ECO:0000313" key="1">
    <source>
        <dbReference type="EMBL" id="KAH0549610.1"/>
    </source>
</evidence>
<sequence length="177" mass="20136">MPVAMRSLFVQILIYGSPENPKRLSETFKENLSEDFIHAVRQNGQPKENAINRGYRIITRKLNTEATEGRNFQYWVSGKKVLRINRFAEGVWSRCVDVTDFLDCPRRLVADSCGWSRNSSSFRMSTHSLDAFDNATISASVDETDTQACFFLAQLIVPLNNLNKYPVFDSLEARSSA</sequence>